<organism evidence="10 11">
    <name type="scientific">Desulfuromonas acetoxidans (strain DSM 684 / 11070)</name>
    <dbReference type="NCBI Taxonomy" id="281689"/>
    <lineage>
        <taxon>Bacteria</taxon>
        <taxon>Pseudomonadati</taxon>
        <taxon>Thermodesulfobacteriota</taxon>
        <taxon>Desulfuromonadia</taxon>
        <taxon>Desulfuromonadales</taxon>
        <taxon>Desulfuromonadaceae</taxon>
        <taxon>Desulfuromonas</taxon>
    </lineage>
</organism>
<proteinExistence type="predicted"/>
<dbReference type="GO" id="GO:0005886">
    <property type="term" value="C:plasma membrane"/>
    <property type="evidence" value="ECO:0007669"/>
    <property type="project" value="UniProtKB-SubCell"/>
</dbReference>
<evidence type="ECO:0000313" key="10">
    <source>
        <dbReference type="EMBL" id="EAT17351.1"/>
    </source>
</evidence>
<feature type="transmembrane region" description="Helical" evidence="8">
    <location>
        <begin position="6"/>
        <end position="22"/>
    </location>
</feature>
<feature type="transmembrane region" description="Helical" evidence="8">
    <location>
        <begin position="148"/>
        <end position="168"/>
    </location>
</feature>
<dbReference type="GO" id="GO:0016491">
    <property type="term" value="F:oxidoreductase activity"/>
    <property type="evidence" value="ECO:0007669"/>
    <property type="project" value="UniProtKB-KW"/>
</dbReference>
<dbReference type="InterPro" id="IPR052175">
    <property type="entry name" value="ComplexI-like_HydComp"/>
</dbReference>
<feature type="transmembrane region" description="Helical" evidence="8">
    <location>
        <begin position="453"/>
        <end position="472"/>
    </location>
</feature>
<protein>
    <submittedName>
        <fullName evidence="10">NADH dehydrogenase (Quinone)</fullName>
        <ecNumber evidence="10">1.6.99.5</ecNumber>
    </submittedName>
</protein>
<comment type="subcellular location">
    <subcellularLocation>
        <location evidence="1">Cell membrane</location>
        <topology evidence="1">Multi-pass membrane protein</topology>
    </subcellularLocation>
    <subcellularLocation>
        <location evidence="7">Membrane</location>
        <topology evidence="7">Multi-pass membrane protein</topology>
    </subcellularLocation>
</comment>
<dbReference type="PANTHER" id="PTHR42682">
    <property type="entry name" value="HYDROGENASE-4 COMPONENT F"/>
    <property type="match status" value="1"/>
</dbReference>
<dbReference type="AlphaFoldDB" id="Q1K3V2"/>
<dbReference type="Proteomes" id="UP000005695">
    <property type="component" value="Unassembled WGS sequence"/>
</dbReference>
<name>Q1K3V2_DESA6</name>
<feature type="domain" description="NADH:quinone oxidoreductase/Mrp antiporter transmembrane" evidence="9">
    <location>
        <begin position="112"/>
        <end position="377"/>
    </location>
</feature>
<feature type="transmembrane region" description="Helical" evidence="8">
    <location>
        <begin position="546"/>
        <end position="563"/>
    </location>
</feature>
<evidence type="ECO:0000256" key="5">
    <source>
        <dbReference type="ARBA" id="ARBA00023002"/>
    </source>
</evidence>
<evidence type="ECO:0000313" key="11">
    <source>
        <dbReference type="Proteomes" id="UP000005695"/>
    </source>
</evidence>
<feature type="transmembrane region" description="Helical" evidence="8">
    <location>
        <begin position="118"/>
        <end position="136"/>
    </location>
</feature>
<feature type="transmembrane region" description="Helical" evidence="8">
    <location>
        <begin position="29"/>
        <end position="45"/>
    </location>
</feature>
<keyword evidence="3 7" id="KW-0812">Transmembrane</keyword>
<evidence type="ECO:0000256" key="3">
    <source>
        <dbReference type="ARBA" id="ARBA00022692"/>
    </source>
</evidence>
<evidence type="ECO:0000259" key="9">
    <source>
        <dbReference type="Pfam" id="PF00361"/>
    </source>
</evidence>
<reference evidence="10" key="1">
    <citation type="submission" date="2006-05" db="EMBL/GenBank/DDBJ databases">
        <title>Annotation of the draft genome assembly of Desulfuromonas acetoxidans DSM 684.</title>
        <authorList>
            <consortium name="US DOE Joint Genome Institute (JGI-ORNL)"/>
            <person name="Larimer F."/>
            <person name="Land M."/>
            <person name="Hauser L."/>
        </authorList>
    </citation>
    <scope>NUCLEOTIDE SEQUENCE [LARGE SCALE GENOMIC DNA]</scope>
    <source>
        <strain evidence="10">DSM 684</strain>
    </source>
</reference>
<evidence type="ECO:0000256" key="1">
    <source>
        <dbReference type="ARBA" id="ARBA00004651"/>
    </source>
</evidence>
<feature type="transmembrane region" description="Helical" evidence="8">
    <location>
        <begin position="410"/>
        <end position="433"/>
    </location>
</feature>
<keyword evidence="11" id="KW-1185">Reference proteome</keyword>
<comment type="caution">
    <text evidence="10">The sequence shown here is derived from an EMBL/GenBank/DDBJ whole genome shotgun (WGS) entry which is preliminary data.</text>
</comment>
<dbReference type="OrthoDB" id="9811798at2"/>
<sequence length="577" mass="63059">MTDLLLPPGVLLLCVVPALALLPRILCRWILALSPPLVLLYLWMLPENAALSVHLAGFDLHLVQLSAMGRLFASAFLLATWAGSLFAFPAQRREWCAAYLYAGSAVAISHCGDWISLFLFWEVMAVASTVLVWTGGFKQSAASGMRYLLVHLTGGVLLMSGIAAHLLAQDSTLITPLTDGTVGSVLILAGFLVNAGAPPLSFWVADAYPQSSPSAMVFLSALTTKTAVFVLASCFAGWSILIPIGGYMAIYGIIYALRENDVRRILAYSIVNQVGFMVVAIGIGGETAINGVTLHALAHIFYKTVLVIAAGVILRETGARHATQLGGLARRYPLVTACTLIGAAASMGVPLTSSFISKGVILQAAVEHHVLWIWVLLLACSAAVAFNAGIRFPWLVFFRTQQKPLPEKPLQLCPSSLSAILLPTLLCLAIGMFPQKLFALLPFSAVYHPYTVLHMAEQFQILVPAIALFWWLRPLMVPRPLTQLDLDWLLRRLLFFAWEEGVLRLLYLSVNVRDVLLTSSVRGFKFLFRHYGPRGILARSWPTGSIALWVALILASYVVLYSLQSRSLWQFIHSSFS</sequence>
<evidence type="ECO:0000256" key="7">
    <source>
        <dbReference type="RuleBase" id="RU000320"/>
    </source>
</evidence>
<feature type="transmembrane region" description="Helical" evidence="8">
    <location>
        <begin position="265"/>
        <end position="284"/>
    </location>
</feature>
<dbReference type="InterPro" id="IPR001750">
    <property type="entry name" value="ND/Mrp_TM"/>
</dbReference>
<feature type="transmembrane region" description="Helical" evidence="8">
    <location>
        <begin position="238"/>
        <end position="258"/>
    </location>
</feature>
<dbReference type="RefSeq" id="WP_005997646.1">
    <property type="nucleotide sequence ID" value="NZ_AAEW02000001.1"/>
</dbReference>
<dbReference type="EC" id="1.6.99.5" evidence="10"/>
<evidence type="ECO:0000256" key="4">
    <source>
        <dbReference type="ARBA" id="ARBA00022989"/>
    </source>
</evidence>
<accession>Q1K3V2</accession>
<evidence type="ECO:0000256" key="2">
    <source>
        <dbReference type="ARBA" id="ARBA00022475"/>
    </source>
</evidence>
<feature type="transmembrane region" description="Helical" evidence="8">
    <location>
        <begin position="296"/>
        <end position="314"/>
    </location>
</feature>
<feature type="transmembrane region" description="Helical" evidence="8">
    <location>
        <begin position="334"/>
        <end position="351"/>
    </location>
</feature>
<gene>
    <name evidence="10" type="ORF">Dace_3217</name>
</gene>
<feature type="transmembrane region" description="Helical" evidence="8">
    <location>
        <begin position="180"/>
        <end position="203"/>
    </location>
</feature>
<evidence type="ECO:0000256" key="6">
    <source>
        <dbReference type="ARBA" id="ARBA00023136"/>
    </source>
</evidence>
<evidence type="ECO:0000256" key="8">
    <source>
        <dbReference type="SAM" id="Phobius"/>
    </source>
</evidence>
<keyword evidence="2" id="KW-1003">Cell membrane</keyword>
<keyword evidence="6 8" id="KW-0472">Membrane</keyword>
<reference evidence="10" key="2">
    <citation type="submission" date="2006-05" db="EMBL/GenBank/DDBJ databases">
        <title>Sequencing of the draft genome and assembly of Desulfuromonas acetoxidans DSM 684.</title>
        <authorList>
            <consortium name="US DOE Joint Genome Institute (JGI-PGF)"/>
            <person name="Copeland A."/>
            <person name="Lucas S."/>
            <person name="Lapidus A."/>
            <person name="Barry K."/>
            <person name="Detter J.C."/>
            <person name="Glavina del Rio T."/>
            <person name="Hammon N."/>
            <person name="Israni S."/>
            <person name="Dalin E."/>
            <person name="Tice H."/>
            <person name="Bruce D."/>
            <person name="Pitluck S."/>
            <person name="Richardson P."/>
        </authorList>
    </citation>
    <scope>NUCLEOTIDE SEQUENCE [LARGE SCALE GENOMIC DNA]</scope>
    <source>
        <strain evidence="10">DSM 684</strain>
    </source>
</reference>
<feature type="transmembrane region" description="Helical" evidence="8">
    <location>
        <begin position="65"/>
        <end position="88"/>
    </location>
</feature>
<dbReference type="Pfam" id="PF00361">
    <property type="entry name" value="Proton_antipo_M"/>
    <property type="match status" value="1"/>
</dbReference>
<feature type="transmembrane region" description="Helical" evidence="8">
    <location>
        <begin position="371"/>
        <end position="398"/>
    </location>
</feature>
<dbReference type="EMBL" id="AAEW02000001">
    <property type="protein sequence ID" value="EAT17351.1"/>
    <property type="molecule type" value="Genomic_DNA"/>
</dbReference>
<keyword evidence="4 8" id="KW-1133">Transmembrane helix</keyword>
<keyword evidence="5 10" id="KW-0560">Oxidoreductase</keyword>
<dbReference type="PANTHER" id="PTHR42682:SF4">
    <property type="entry name" value="NADH-UBIQUINONE_PLASTOQUINONE"/>
    <property type="match status" value="1"/>
</dbReference>